<proteinExistence type="inferred from homology"/>
<sequence>MDVTRLFNVLFTSFSTLFMFDSSQTELVKVEIDLQKIQYKVSDEFLSVGLESEGAVKLLPDSSPKLLALTRGLSPAYLRIGGTSADFLIFDNTRTDREVYPFRRNDVLDVDDIFDDDVLFESRAFANKKKVHKNYTMTGDCFDAIYKFSKQSGYKMLFDLNVLLRKGANWDPTNAKMLFDHVQARGYDIDWQLGNEPDLFQEPYILTGKQIEPNAFKHALNRTVSAAQLGLDFVTLRQILSSYSKYRQSLLVGPDITRPDKTRPVEYLLEFLETAKDSIDVVTWHHYYSNGRTAVVDNFTDPHLLDRLEKDIATVQDIVSKHAPQKKKWLGETSSMYGGGAKDLSDRYVAGFMWLDKLGLMAKSGYDVVIRWSLLRGNYGLIDKNLNPNPDYWLSFVYKQFVGPQVLQVNATVFTDSNGKHQRLRVYAHCTHPKSRYPRGAVTIFVLNLYTSAATFSVPRVLNRSAIHEYLMTPGPGGLSSEYVKMNGQVLQMLDEQTFPTLNPKIYPPGKIQTMPSRTFGFYVFPGANARACL</sequence>
<evidence type="ECO:0000313" key="2">
    <source>
        <dbReference type="EMBL" id="CAH1782773.1"/>
    </source>
</evidence>
<dbReference type="EMBL" id="CAIIXF020000005">
    <property type="protein sequence ID" value="CAH1782773.1"/>
    <property type="molecule type" value="Genomic_DNA"/>
</dbReference>
<dbReference type="GO" id="GO:0016798">
    <property type="term" value="F:hydrolase activity, acting on glycosyl bonds"/>
    <property type="evidence" value="ECO:0007669"/>
    <property type="project" value="InterPro"/>
</dbReference>
<accession>A0A8S4NQ26</accession>
<evidence type="ECO:0000313" key="3">
    <source>
        <dbReference type="Proteomes" id="UP000749559"/>
    </source>
</evidence>
<comment type="similarity">
    <text evidence="1">Belongs to the glycosyl hydrolase 79 family.</text>
</comment>
<dbReference type="AlphaFoldDB" id="A0A8S4NQ26"/>
<name>A0A8S4NQ26_OWEFU</name>
<dbReference type="Proteomes" id="UP000749559">
    <property type="component" value="Unassembled WGS sequence"/>
</dbReference>
<dbReference type="GO" id="GO:0016020">
    <property type="term" value="C:membrane"/>
    <property type="evidence" value="ECO:0007669"/>
    <property type="project" value="InterPro"/>
</dbReference>
<dbReference type="PANTHER" id="PTHR46145:SF4">
    <property type="entry name" value="HEPARANASE"/>
    <property type="match status" value="1"/>
</dbReference>
<organism evidence="2 3">
    <name type="scientific">Owenia fusiformis</name>
    <name type="common">Polychaete worm</name>
    <dbReference type="NCBI Taxonomy" id="6347"/>
    <lineage>
        <taxon>Eukaryota</taxon>
        <taxon>Metazoa</taxon>
        <taxon>Spiralia</taxon>
        <taxon>Lophotrochozoa</taxon>
        <taxon>Annelida</taxon>
        <taxon>Polychaeta</taxon>
        <taxon>Sedentaria</taxon>
        <taxon>Canalipalpata</taxon>
        <taxon>Sabellida</taxon>
        <taxon>Oweniida</taxon>
        <taxon>Oweniidae</taxon>
        <taxon>Owenia</taxon>
    </lineage>
</organism>
<dbReference type="GO" id="GO:0031012">
    <property type="term" value="C:extracellular matrix"/>
    <property type="evidence" value="ECO:0007669"/>
    <property type="project" value="TreeGrafter"/>
</dbReference>
<gene>
    <name evidence="2" type="ORF">OFUS_LOCUS9184</name>
</gene>
<dbReference type="OrthoDB" id="10066041at2759"/>
<dbReference type="InterPro" id="IPR017853">
    <property type="entry name" value="GH"/>
</dbReference>
<evidence type="ECO:0008006" key="4">
    <source>
        <dbReference type="Google" id="ProtNLM"/>
    </source>
</evidence>
<dbReference type="Gene3D" id="3.20.20.80">
    <property type="entry name" value="Glycosidases"/>
    <property type="match status" value="1"/>
</dbReference>
<dbReference type="InterPro" id="IPR005199">
    <property type="entry name" value="Glyco_hydro_79"/>
</dbReference>
<dbReference type="SUPFAM" id="SSF51445">
    <property type="entry name" value="(Trans)glycosidases"/>
    <property type="match status" value="1"/>
</dbReference>
<evidence type="ECO:0000256" key="1">
    <source>
        <dbReference type="ARBA" id="ARBA00009800"/>
    </source>
</evidence>
<dbReference type="FunFam" id="3.20.20.80:FF:000024">
    <property type="entry name" value="Heparanase 2"/>
    <property type="match status" value="1"/>
</dbReference>
<comment type="caution">
    <text evidence="2">The sequence shown here is derived from an EMBL/GenBank/DDBJ whole genome shotgun (WGS) entry which is preliminary data.</text>
</comment>
<protein>
    <recommendedName>
        <fullName evidence="4">Heparanase</fullName>
    </recommendedName>
</protein>
<keyword evidence="3" id="KW-1185">Reference proteome</keyword>
<dbReference type="Pfam" id="PF03662">
    <property type="entry name" value="Glyco_hydro_79n"/>
    <property type="match status" value="1"/>
</dbReference>
<reference evidence="2" key="1">
    <citation type="submission" date="2022-03" db="EMBL/GenBank/DDBJ databases">
        <authorList>
            <person name="Martin C."/>
        </authorList>
    </citation>
    <scope>NUCLEOTIDE SEQUENCE</scope>
</reference>
<dbReference type="GO" id="GO:0005615">
    <property type="term" value="C:extracellular space"/>
    <property type="evidence" value="ECO:0007669"/>
    <property type="project" value="TreeGrafter"/>
</dbReference>
<dbReference type="PANTHER" id="PTHR46145">
    <property type="entry name" value="HEPARANASE"/>
    <property type="match status" value="1"/>
</dbReference>